<dbReference type="InterPro" id="IPR020846">
    <property type="entry name" value="MFS_dom"/>
</dbReference>
<evidence type="ECO:0000256" key="3">
    <source>
        <dbReference type="ARBA" id="ARBA00022475"/>
    </source>
</evidence>
<feature type="transmembrane region" description="Helical" evidence="8">
    <location>
        <begin position="169"/>
        <end position="187"/>
    </location>
</feature>
<feature type="transmembrane region" description="Helical" evidence="8">
    <location>
        <begin position="379"/>
        <end position="399"/>
    </location>
</feature>
<evidence type="ECO:0000256" key="6">
    <source>
        <dbReference type="ARBA" id="ARBA00022989"/>
    </source>
</evidence>
<dbReference type="RefSeq" id="WP_070045073.1">
    <property type="nucleotide sequence ID" value="NZ_CP120062.1"/>
</dbReference>
<dbReference type="InterPro" id="IPR000576">
    <property type="entry name" value="LacY/RafB_perm_fam"/>
</dbReference>
<dbReference type="PANTHER" id="PTHR23522">
    <property type="entry name" value="BLL5896 PROTEIN"/>
    <property type="match status" value="1"/>
</dbReference>
<dbReference type="PRINTS" id="PR00174">
    <property type="entry name" value="LACYSMPORT"/>
</dbReference>
<gene>
    <name evidence="10" type="ORF">KQ656_10145</name>
</gene>
<feature type="transmembrane region" description="Helical" evidence="8">
    <location>
        <begin position="348"/>
        <end position="373"/>
    </location>
</feature>
<comment type="subcellular location">
    <subcellularLocation>
        <location evidence="1">Cell inner membrane</location>
        <topology evidence="1">Multi-pass membrane protein</topology>
    </subcellularLocation>
</comment>
<dbReference type="PROSITE" id="PS50850">
    <property type="entry name" value="MFS"/>
    <property type="match status" value="1"/>
</dbReference>
<dbReference type="EMBL" id="JAHLZN010000021">
    <property type="protein sequence ID" value="MBU6114323.1"/>
    <property type="molecule type" value="Genomic_DNA"/>
</dbReference>
<feature type="transmembrane region" description="Helical" evidence="8">
    <location>
        <begin position="12"/>
        <end position="33"/>
    </location>
</feature>
<keyword evidence="11" id="KW-1185">Reference proteome</keyword>
<organism evidence="10 11">
    <name type="scientific">Mammaliicoccus lentus</name>
    <name type="common">Staphylococcus lentus</name>
    <dbReference type="NCBI Taxonomy" id="42858"/>
    <lineage>
        <taxon>Bacteria</taxon>
        <taxon>Bacillati</taxon>
        <taxon>Bacillota</taxon>
        <taxon>Bacilli</taxon>
        <taxon>Bacillales</taxon>
        <taxon>Staphylococcaceae</taxon>
        <taxon>Mammaliicoccus</taxon>
    </lineage>
</organism>
<feature type="transmembrane region" description="Helical" evidence="8">
    <location>
        <begin position="102"/>
        <end position="125"/>
    </location>
</feature>
<comment type="caution">
    <text evidence="10">The sequence shown here is derived from an EMBL/GenBank/DDBJ whole genome shotgun (WGS) entry which is preliminary data.</text>
</comment>
<dbReference type="Pfam" id="PF01306">
    <property type="entry name" value="LacY_symp"/>
    <property type="match status" value="1"/>
</dbReference>
<dbReference type="Gene3D" id="1.20.1250.20">
    <property type="entry name" value="MFS general substrate transporter like domains"/>
    <property type="match status" value="2"/>
</dbReference>
<dbReference type="PANTHER" id="PTHR23522:SF10">
    <property type="entry name" value="3-PHENYLPROPIONIC ACID TRANSPORTER-RELATED"/>
    <property type="match status" value="1"/>
</dbReference>
<evidence type="ECO:0000256" key="5">
    <source>
        <dbReference type="ARBA" id="ARBA00022692"/>
    </source>
</evidence>
<protein>
    <submittedName>
        <fullName evidence="10">Oligosaccharide MFS transporter</fullName>
    </submittedName>
</protein>
<evidence type="ECO:0000256" key="8">
    <source>
        <dbReference type="SAM" id="Phobius"/>
    </source>
</evidence>
<keyword evidence="3" id="KW-1003">Cell membrane</keyword>
<reference evidence="10 11" key="1">
    <citation type="submission" date="2021-06" db="EMBL/GenBank/DDBJ databases">
        <title>Staphylococcus lentus K169 genome sequencing.</title>
        <authorList>
            <person name="Sundareshan S."/>
            <person name="Akhila D.S."/>
            <person name="Prachi D."/>
            <person name="Sivakumar R."/>
            <person name="Rajendhran J."/>
            <person name="Isloor S."/>
            <person name="Hegde N.R."/>
        </authorList>
    </citation>
    <scope>NUCLEOTIDE SEQUENCE [LARGE SCALE GENOMIC DNA]</scope>
    <source>
        <strain evidence="10 11">K169</strain>
    </source>
</reference>
<keyword evidence="2" id="KW-0813">Transport</keyword>
<keyword evidence="7 8" id="KW-0472">Membrane</keyword>
<evidence type="ECO:0000313" key="10">
    <source>
        <dbReference type="EMBL" id="MBU6114323.1"/>
    </source>
</evidence>
<feature type="transmembrane region" description="Helical" evidence="8">
    <location>
        <begin position="258"/>
        <end position="278"/>
    </location>
</feature>
<dbReference type="SUPFAM" id="SSF103473">
    <property type="entry name" value="MFS general substrate transporter"/>
    <property type="match status" value="1"/>
</dbReference>
<proteinExistence type="predicted"/>
<feature type="domain" description="Major facilitator superfamily (MFS) profile" evidence="9">
    <location>
        <begin position="225"/>
        <end position="419"/>
    </location>
</feature>
<feature type="transmembrane region" description="Helical" evidence="8">
    <location>
        <begin position="45"/>
        <end position="63"/>
    </location>
</feature>
<dbReference type="InterPro" id="IPR036259">
    <property type="entry name" value="MFS_trans_sf"/>
</dbReference>
<dbReference type="NCBIfam" id="TIGR00882">
    <property type="entry name" value="2A0105"/>
    <property type="match status" value="1"/>
</dbReference>
<feature type="transmembrane region" description="Helical" evidence="8">
    <location>
        <begin position="221"/>
        <end position="238"/>
    </location>
</feature>
<accession>A0ABS6GZX3</accession>
<evidence type="ECO:0000256" key="1">
    <source>
        <dbReference type="ARBA" id="ARBA00004429"/>
    </source>
</evidence>
<name>A0ABS6GZX3_MAMLE</name>
<dbReference type="Proteomes" id="UP000770161">
    <property type="component" value="Unassembled WGS sequence"/>
</dbReference>
<feature type="transmembrane region" description="Helical" evidence="8">
    <location>
        <begin position="145"/>
        <end position="163"/>
    </location>
</feature>
<feature type="transmembrane region" description="Helical" evidence="8">
    <location>
        <begin position="313"/>
        <end position="336"/>
    </location>
</feature>
<evidence type="ECO:0000259" key="9">
    <source>
        <dbReference type="PROSITE" id="PS50850"/>
    </source>
</evidence>
<feature type="transmembrane region" description="Helical" evidence="8">
    <location>
        <begin position="75"/>
        <end position="96"/>
    </location>
</feature>
<evidence type="ECO:0000256" key="7">
    <source>
        <dbReference type="ARBA" id="ARBA00023136"/>
    </source>
</evidence>
<evidence type="ECO:0000313" key="11">
    <source>
        <dbReference type="Proteomes" id="UP000770161"/>
    </source>
</evidence>
<keyword evidence="6 8" id="KW-1133">Transmembrane helix</keyword>
<dbReference type="NCBIfam" id="NF007077">
    <property type="entry name" value="PRK09528.1"/>
    <property type="match status" value="1"/>
</dbReference>
<sequence length="419" mass="47398">MNKFKDSVFWRFGGINFFYFAIWTLIITFLPLWLNRVANLDASQAGIVFATMSVVAIILEPIYGIIQDKLGLKKYLFAFVIFCLALIGPFFEYLFIPLLDMNVLMGSIIGGSFLSLCLYSGVGVVEAYCEKSSRANKFEYGHTRLFGSLAGGSFAFIGGIMFIKNPFSIFWVCSVSALLLGVILWSIKVKKLNYQKDDNVQDEKDFVNKESIFKLFKNKSFWGLCLLIIGSASLYDVFDQQFPNYFIRFFDDASSGETLFSRLTSTQIFIEAIVMVFMPWIINRIGAKNGLFLYGVILFIRVVGTAFTDEVWLLSFFRLLAAIEMPLMLISIMKYIISVFDVRLSATVYMLAFNVAKQLGVAFFSIVIGRLYVEIGFQYTYLVMAVIIGVLVCLGAMLMKTDKVPLTTLSLNEQSIHKT</sequence>
<feature type="transmembrane region" description="Helical" evidence="8">
    <location>
        <begin position="290"/>
        <end position="307"/>
    </location>
</feature>
<keyword evidence="4" id="KW-0997">Cell inner membrane</keyword>
<evidence type="ECO:0000256" key="2">
    <source>
        <dbReference type="ARBA" id="ARBA00022448"/>
    </source>
</evidence>
<keyword evidence="5 8" id="KW-0812">Transmembrane</keyword>
<evidence type="ECO:0000256" key="4">
    <source>
        <dbReference type="ARBA" id="ARBA00022519"/>
    </source>
</evidence>